<dbReference type="Proteomes" id="UP000198824">
    <property type="component" value="Unassembled WGS sequence"/>
</dbReference>
<dbReference type="PANTHER" id="PTHR14969">
    <property type="entry name" value="SPHINGOSINE-1-PHOSPHATE PHOSPHOHYDROLASE"/>
    <property type="match status" value="1"/>
</dbReference>
<dbReference type="PANTHER" id="PTHR14969:SF13">
    <property type="entry name" value="AT30094P"/>
    <property type="match status" value="1"/>
</dbReference>
<gene>
    <name evidence="3" type="ORF">SAMN05192580_2975</name>
</gene>
<reference evidence="3 4" key="1">
    <citation type="submission" date="2016-10" db="EMBL/GenBank/DDBJ databases">
        <authorList>
            <person name="de Groot N.N."/>
        </authorList>
    </citation>
    <scope>NUCLEOTIDE SEQUENCE [LARGE SCALE GENOMIC DNA]</scope>
    <source>
        <strain evidence="3 4">S5-249</strain>
    </source>
</reference>
<dbReference type="Pfam" id="PF01569">
    <property type="entry name" value="PAP2"/>
    <property type="match status" value="1"/>
</dbReference>
<dbReference type="Gene3D" id="1.20.144.10">
    <property type="entry name" value="Phosphatidic acid phosphatase type 2/haloperoxidase"/>
    <property type="match status" value="1"/>
</dbReference>
<dbReference type="SUPFAM" id="SSF48317">
    <property type="entry name" value="Acid phosphatase/Vanadium-dependent haloperoxidase"/>
    <property type="match status" value="1"/>
</dbReference>
<protein>
    <submittedName>
        <fullName evidence="3">Undecaprenyl-diphosphatase</fullName>
    </submittedName>
</protein>
<dbReference type="STRING" id="1166337.SAMN05192580_2975"/>
<dbReference type="InterPro" id="IPR000326">
    <property type="entry name" value="PAP2/HPO"/>
</dbReference>
<feature type="transmembrane region" description="Helical" evidence="1">
    <location>
        <begin position="128"/>
        <end position="150"/>
    </location>
</feature>
<feature type="transmembrane region" description="Helical" evidence="1">
    <location>
        <begin position="56"/>
        <end position="79"/>
    </location>
</feature>
<feature type="transmembrane region" description="Helical" evidence="1">
    <location>
        <begin position="157"/>
        <end position="178"/>
    </location>
</feature>
<name>A0A1I6LMK2_9SPHN</name>
<feature type="transmembrane region" description="Helical" evidence="1">
    <location>
        <begin position="184"/>
        <end position="202"/>
    </location>
</feature>
<dbReference type="AlphaFoldDB" id="A0A1I6LMK2"/>
<dbReference type="InterPro" id="IPR036938">
    <property type="entry name" value="PAP2/HPO_sf"/>
</dbReference>
<evidence type="ECO:0000313" key="3">
    <source>
        <dbReference type="EMBL" id="SFS04671.1"/>
    </source>
</evidence>
<dbReference type="CDD" id="cd03392">
    <property type="entry name" value="PAP2_like_2"/>
    <property type="match status" value="1"/>
</dbReference>
<evidence type="ECO:0000313" key="4">
    <source>
        <dbReference type="Proteomes" id="UP000198824"/>
    </source>
</evidence>
<accession>A0A1I6LMK2</accession>
<keyword evidence="1" id="KW-0472">Membrane</keyword>
<feature type="domain" description="Phosphatidic acid phosphatase type 2/haloperoxidase" evidence="2">
    <location>
        <begin position="86"/>
        <end position="199"/>
    </location>
</feature>
<keyword evidence="4" id="KW-1185">Reference proteome</keyword>
<organism evidence="3 4">
    <name type="scientific">Sphingomonas jatrophae</name>
    <dbReference type="NCBI Taxonomy" id="1166337"/>
    <lineage>
        <taxon>Bacteria</taxon>
        <taxon>Pseudomonadati</taxon>
        <taxon>Pseudomonadota</taxon>
        <taxon>Alphaproteobacteria</taxon>
        <taxon>Sphingomonadales</taxon>
        <taxon>Sphingomonadaceae</taxon>
        <taxon>Sphingomonas</taxon>
    </lineage>
</organism>
<dbReference type="RefSeq" id="WP_207544603.1">
    <property type="nucleotide sequence ID" value="NZ_FOZG01000002.1"/>
</dbReference>
<dbReference type="EMBL" id="FOZG01000002">
    <property type="protein sequence ID" value="SFS04671.1"/>
    <property type="molecule type" value="Genomic_DNA"/>
</dbReference>
<keyword evidence="1" id="KW-0812">Transmembrane</keyword>
<sequence length="205" mass="20907">MLSRVRGALLGFALAAGLALILLKVGALLDSGWGGAWDKTILSALYGALPPARVRAVTALGSGVVLTLVVAIAAGAMAVAGRWRQALLLVAAALSGSLAVDLLKHAVARLRPALFEHLEQVGSASFPSAHAANSAIVYLSLAAAVAALGARPPLARFALVTGIALTLAIGASRIVLGVHWPSDVLAGWLFGATWAFAWARLARRA</sequence>
<proteinExistence type="predicted"/>
<evidence type="ECO:0000256" key="1">
    <source>
        <dbReference type="SAM" id="Phobius"/>
    </source>
</evidence>
<keyword evidence="1" id="KW-1133">Transmembrane helix</keyword>
<evidence type="ECO:0000259" key="2">
    <source>
        <dbReference type="SMART" id="SM00014"/>
    </source>
</evidence>
<feature type="transmembrane region" description="Helical" evidence="1">
    <location>
        <begin position="86"/>
        <end position="108"/>
    </location>
</feature>
<dbReference type="SMART" id="SM00014">
    <property type="entry name" value="acidPPc"/>
    <property type="match status" value="1"/>
</dbReference>